<protein>
    <submittedName>
        <fullName evidence="1">Uncharacterized protein</fullName>
    </submittedName>
</protein>
<dbReference type="STRING" id="870435.A0A0C3PIN0"/>
<organism evidence="1 2">
    <name type="scientific">Pisolithus tinctorius Marx 270</name>
    <dbReference type="NCBI Taxonomy" id="870435"/>
    <lineage>
        <taxon>Eukaryota</taxon>
        <taxon>Fungi</taxon>
        <taxon>Dikarya</taxon>
        <taxon>Basidiomycota</taxon>
        <taxon>Agaricomycotina</taxon>
        <taxon>Agaricomycetes</taxon>
        <taxon>Agaricomycetidae</taxon>
        <taxon>Boletales</taxon>
        <taxon>Sclerodermatineae</taxon>
        <taxon>Pisolithaceae</taxon>
        <taxon>Pisolithus</taxon>
    </lineage>
</organism>
<dbReference type="InParanoid" id="A0A0C3PIN0"/>
<accession>A0A0C3PIN0</accession>
<evidence type="ECO:0000313" key="2">
    <source>
        <dbReference type="Proteomes" id="UP000054217"/>
    </source>
</evidence>
<name>A0A0C3PIN0_PISTI</name>
<evidence type="ECO:0000313" key="1">
    <source>
        <dbReference type="EMBL" id="KIO08411.1"/>
    </source>
</evidence>
<dbReference type="HOGENOM" id="CLU_100707_0_0_1"/>
<proteinExistence type="predicted"/>
<reference evidence="1 2" key="1">
    <citation type="submission" date="2014-04" db="EMBL/GenBank/DDBJ databases">
        <authorList>
            <consortium name="DOE Joint Genome Institute"/>
            <person name="Kuo A."/>
            <person name="Kohler A."/>
            <person name="Costa M.D."/>
            <person name="Nagy L.G."/>
            <person name="Floudas D."/>
            <person name="Copeland A."/>
            <person name="Barry K.W."/>
            <person name="Cichocki N."/>
            <person name="Veneault-Fourrey C."/>
            <person name="LaButti K."/>
            <person name="Lindquist E.A."/>
            <person name="Lipzen A."/>
            <person name="Lundell T."/>
            <person name="Morin E."/>
            <person name="Murat C."/>
            <person name="Sun H."/>
            <person name="Tunlid A."/>
            <person name="Henrissat B."/>
            <person name="Grigoriev I.V."/>
            <person name="Hibbett D.S."/>
            <person name="Martin F."/>
            <person name="Nordberg H.P."/>
            <person name="Cantor M.N."/>
            <person name="Hua S.X."/>
        </authorList>
    </citation>
    <scope>NUCLEOTIDE SEQUENCE [LARGE SCALE GENOMIC DNA]</scope>
    <source>
        <strain evidence="1 2">Marx 270</strain>
    </source>
</reference>
<keyword evidence="2" id="KW-1185">Reference proteome</keyword>
<dbReference type="AlphaFoldDB" id="A0A0C3PIN0"/>
<sequence length="200" mass="23669">MSFWPPTAERLQQWGMHMHVDHVFDLVPFWRQAVDAAERGEELRLEEFLEKMEGDGGWTLASDVWNLLADQRRSSRKAASDLTPMGEQDKGWGIVEDWAMHDSDGRSNKDRDTAKHWTTVAHDHHAEWNVAETWDITEQTPAPHWTYDDPHDFVDSIARQEAVSEERRKQMHMFFQMPTEQKIRKIREIIKSLHTQHRYP</sequence>
<gene>
    <name evidence="1" type="ORF">M404DRAFT_354962</name>
</gene>
<dbReference type="OrthoDB" id="10251155at2759"/>
<reference evidence="2" key="2">
    <citation type="submission" date="2015-01" db="EMBL/GenBank/DDBJ databases">
        <title>Evolutionary Origins and Diversification of the Mycorrhizal Mutualists.</title>
        <authorList>
            <consortium name="DOE Joint Genome Institute"/>
            <consortium name="Mycorrhizal Genomics Consortium"/>
            <person name="Kohler A."/>
            <person name="Kuo A."/>
            <person name="Nagy L.G."/>
            <person name="Floudas D."/>
            <person name="Copeland A."/>
            <person name="Barry K.W."/>
            <person name="Cichocki N."/>
            <person name="Veneault-Fourrey C."/>
            <person name="LaButti K."/>
            <person name="Lindquist E.A."/>
            <person name="Lipzen A."/>
            <person name="Lundell T."/>
            <person name="Morin E."/>
            <person name="Murat C."/>
            <person name="Riley R."/>
            <person name="Ohm R."/>
            <person name="Sun H."/>
            <person name="Tunlid A."/>
            <person name="Henrissat B."/>
            <person name="Grigoriev I.V."/>
            <person name="Hibbett D.S."/>
            <person name="Martin F."/>
        </authorList>
    </citation>
    <scope>NUCLEOTIDE SEQUENCE [LARGE SCALE GENOMIC DNA]</scope>
    <source>
        <strain evidence="2">Marx 270</strain>
    </source>
</reference>
<dbReference type="Proteomes" id="UP000054217">
    <property type="component" value="Unassembled WGS sequence"/>
</dbReference>
<dbReference type="EMBL" id="KN831957">
    <property type="protein sequence ID" value="KIO08411.1"/>
    <property type="molecule type" value="Genomic_DNA"/>
</dbReference>